<feature type="repeat" description="TPR" evidence="3">
    <location>
        <begin position="262"/>
        <end position="295"/>
    </location>
</feature>
<dbReference type="Proteomes" id="UP001516464">
    <property type="component" value="Unassembled WGS sequence"/>
</dbReference>
<keyword evidence="5" id="KW-1185">Reference proteome</keyword>
<sequence length="405" mass="47711">MKTIKPLKIECEFALPCENLFIDIGKLFSSLGNSYFAIKAYKEALKYNEYNFDALYMCIVEYIETSNISKAAKLISKFSMFRNADVHCLSLLGHIEIRLGDIKKAINYFENALKISKRLTSDLLYGIALIYELIRKYEKAIETYDMILKNDPYNNYSKRIRLRSAICLKNLCKYDIACQEFNQLLKFGNYFRLNREIILIHLAHLYVLTGKYHEAIKIFSEFKSKNINNNYINIIKICMLFKKKRFLELLQTIKEDNIRNHPYIYYILGRTYFMLKRYNESIIAYNHGLKYDSENFQCWNSMGISQLAVGAYKNAYACFSKSIELNTNFHEGIHNYSIMLEYFGDKNLLASIEIQNNISSVIINQLLDVTVDLKNTPYLTMQSMLVNNEKWYNEIIFNVEDIFKH</sequence>
<reference evidence="4 5" key="1">
    <citation type="submission" date="2019-01" db="EMBL/GenBank/DDBJ databases">
        <title>Genomes sequencing and comparative genomics of infectious freshwater microsporidia, Cucumispora dikerogammari and Thelohania contejeani.</title>
        <authorList>
            <person name="Cormier A."/>
            <person name="Giraud I."/>
            <person name="Wattier R."/>
            <person name="Teixeira M."/>
            <person name="Grandjean F."/>
            <person name="Rigaud T."/>
            <person name="Cordaux R."/>
        </authorList>
    </citation>
    <scope>NUCLEOTIDE SEQUENCE [LARGE SCALE GENOMIC DNA]</scope>
    <source>
        <strain evidence="4">T1</strain>
        <tissue evidence="4">Spores</tissue>
    </source>
</reference>
<gene>
    <name evidence="4" type="primary">trfA</name>
    <name evidence="4" type="ORF">TCON_2603</name>
</gene>
<dbReference type="InterPro" id="IPR011990">
    <property type="entry name" value="TPR-like_helical_dom_sf"/>
</dbReference>
<dbReference type="PANTHER" id="PTHR44943:SF4">
    <property type="entry name" value="TPR REPEAT-CONTAINING PROTEIN MJ0798"/>
    <property type="match status" value="1"/>
</dbReference>
<protein>
    <submittedName>
        <fullName evidence="4">General transcriptional corepressor trfA</fullName>
    </submittedName>
</protein>
<dbReference type="SMART" id="SM00028">
    <property type="entry name" value="TPR"/>
    <property type="match status" value="6"/>
</dbReference>
<feature type="repeat" description="TPR" evidence="3">
    <location>
        <begin position="86"/>
        <end position="119"/>
    </location>
</feature>
<dbReference type="SUPFAM" id="SSF48452">
    <property type="entry name" value="TPR-like"/>
    <property type="match status" value="2"/>
</dbReference>
<accession>A0ABQ7HVJ0</accession>
<proteinExistence type="predicted"/>
<name>A0ABQ7HVJ0_9MICR</name>
<dbReference type="PROSITE" id="PS50005">
    <property type="entry name" value="TPR"/>
    <property type="match status" value="5"/>
</dbReference>
<organism evidence="4 5">
    <name type="scientific">Astathelohania contejeani</name>
    <dbReference type="NCBI Taxonomy" id="164912"/>
    <lineage>
        <taxon>Eukaryota</taxon>
        <taxon>Fungi</taxon>
        <taxon>Fungi incertae sedis</taxon>
        <taxon>Microsporidia</taxon>
        <taxon>Astathelohaniidae</taxon>
        <taxon>Astathelohania</taxon>
    </lineage>
</organism>
<evidence type="ECO:0000313" key="5">
    <source>
        <dbReference type="Proteomes" id="UP001516464"/>
    </source>
</evidence>
<dbReference type="Pfam" id="PF13181">
    <property type="entry name" value="TPR_8"/>
    <property type="match status" value="1"/>
</dbReference>
<comment type="caution">
    <text evidence="4">The sequence shown here is derived from an EMBL/GenBank/DDBJ whole genome shotgun (WGS) entry which is preliminary data.</text>
</comment>
<evidence type="ECO:0000256" key="1">
    <source>
        <dbReference type="ARBA" id="ARBA00022737"/>
    </source>
</evidence>
<dbReference type="EMBL" id="SBIQ01000392">
    <property type="protein sequence ID" value="KAF7678018.1"/>
    <property type="molecule type" value="Genomic_DNA"/>
</dbReference>
<evidence type="ECO:0000313" key="4">
    <source>
        <dbReference type="EMBL" id="KAF7678018.1"/>
    </source>
</evidence>
<feature type="repeat" description="TPR" evidence="3">
    <location>
        <begin position="296"/>
        <end position="329"/>
    </location>
</feature>
<evidence type="ECO:0000256" key="3">
    <source>
        <dbReference type="PROSITE-ProRule" id="PRU00339"/>
    </source>
</evidence>
<keyword evidence="2 3" id="KW-0802">TPR repeat</keyword>
<dbReference type="Pfam" id="PF13432">
    <property type="entry name" value="TPR_16"/>
    <property type="match status" value="1"/>
</dbReference>
<feature type="repeat" description="TPR" evidence="3">
    <location>
        <begin position="18"/>
        <end position="51"/>
    </location>
</feature>
<dbReference type="InterPro" id="IPR051685">
    <property type="entry name" value="Ycf3/AcsC/BcsC/TPR_MFPF"/>
</dbReference>
<feature type="repeat" description="TPR" evidence="3">
    <location>
        <begin position="121"/>
        <end position="154"/>
    </location>
</feature>
<dbReference type="PANTHER" id="PTHR44943">
    <property type="entry name" value="CELLULOSE SYNTHASE OPERON PROTEIN C"/>
    <property type="match status" value="1"/>
</dbReference>
<dbReference type="Gene3D" id="1.25.40.10">
    <property type="entry name" value="Tetratricopeptide repeat domain"/>
    <property type="match status" value="2"/>
</dbReference>
<dbReference type="InterPro" id="IPR019734">
    <property type="entry name" value="TPR_rpt"/>
</dbReference>
<evidence type="ECO:0000256" key="2">
    <source>
        <dbReference type="ARBA" id="ARBA00022803"/>
    </source>
</evidence>
<keyword evidence="1" id="KW-0677">Repeat</keyword>